<comment type="caution">
    <text evidence="3">The sequence shown here is derived from an EMBL/GenBank/DDBJ whole genome shotgun (WGS) entry which is preliminary data.</text>
</comment>
<name>A0A1E3VQ77_9HYPH</name>
<accession>A0A1E3VQ77</accession>
<feature type="compositionally biased region" description="Polar residues" evidence="1">
    <location>
        <begin position="11"/>
        <end position="20"/>
    </location>
</feature>
<keyword evidence="2" id="KW-0472">Membrane</keyword>
<proteinExistence type="predicted"/>
<reference evidence="3 4" key="1">
    <citation type="journal article" date="2016" name="Environ. Microbiol.">
        <title>New Methyloceanibacter diversity from North Sea sediments includes methanotroph containing solely the soluble methane monooxygenase.</title>
        <authorList>
            <person name="Vekeman B."/>
            <person name="Kerckhof F.M."/>
            <person name="Cremers G."/>
            <person name="de Vos P."/>
            <person name="Vandamme P."/>
            <person name="Boon N."/>
            <person name="Op den Camp H.J."/>
            <person name="Heylen K."/>
        </authorList>
    </citation>
    <scope>NUCLEOTIDE SEQUENCE [LARGE SCALE GENOMIC DNA]</scope>
    <source>
        <strain evidence="3 4">R-67176</strain>
    </source>
</reference>
<sequence>MRQFEKKFSESGPQGETSRVSAHRIGAVGEIVQRIIMTSSLQKAFARVCLAGSCLTRSCLTCALLLSLCLVVLGTPAARAQDAPDDAEAATEPTEQASEEAEEPTAAWDISKPCANVQHPYQADVCQQSRAADASESTARLTRLIMLIGLVALVILLLMLWPIITAALAARRAAEGGAAPARLTPAPRTGDHEAELRAYVDVDSLEFVETPEADGIVKVKVTFRNSGHTPAFKLETLAEMEVVDIADEADLPVKAVPDDSAPASSRPRVGRDGTTTLIVQCASTPKLADRVTNGEATILVWGAAGYYDVFDRRRRTIFQYFCNAETLDTGEMFRPWSAATNLGRSLVSSGASSTGPAALACVLA</sequence>
<dbReference type="AlphaFoldDB" id="A0A1E3VQ77"/>
<dbReference type="Proteomes" id="UP000094172">
    <property type="component" value="Unassembled WGS sequence"/>
</dbReference>
<protein>
    <submittedName>
        <fullName evidence="3">Uncharacterized protein</fullName>
    </submittedName>
</protein>
<keyword evidence="2" id="KW-0812">Transmembrane</keyword>
<evidence type="ECO:0000313" key="4">
    <source>
        <dbReference type="Proteomes" id="UP000094172"/>
    </source>
</evidence>
<feature type="region of interest" description="Disordered" evidence="1">
    <location>
        <begin position="1"/>
        <end position="20"/>
    </location>
</feature>
<evidence type="ECO:0000256" key="1">
    <source>
        <dbReference type="SAM" id="MobiDB-lite"/>
    </source>
</evidence>
<gene>
    <name evidence="3" type="ORF">AUC70_01940</name>
</gene>
<keyword evidence="4" id="KW-1185">Reference proteome</keyword>
<feature type="transmembrane region" description="Helical" evidence="2">
    <location>
        <begin position="144"/>
        <end position="164"/>
    </location>
</feature>
<keyword evidence="2" id="KW-1133">Transmembrane helix</keyword>
<dbReference type="EMBL" id="LPWE01000010">
    <property type="protein sequence ID" value="ODR95673.1"/>
    <property type="molecule type" value="Genomic_DNA"/>
</dbReference>
<evidence type="ECO:0000256" key="2">
    <source>
        <dbReference type="SAM" id="Phobius"/>
    </source>
</evidence>
<evidence type="ECO:0000313" key="3">
    <source>
        <dbReference type="EMBL" id="ODR95673.1"/>
    </source>
</evidence>
<feature type="region of interest" description="Disordered" evidence="1">
    <location>
        <begin position="81"/>
        <end position="104"/>
    </location>
</feature>
<organism evidence="3 4">
    <name type="scientific">Methyloceanibacter stevinii</name>
    <dbReference type="NCBI Taxonomy" id="1774970"/>
    <lineage>
        <taxon>Bacteria</taxon>
        <taxon>Pseudomonadati</taxon>
        <taxon>Pseudomonadota</taxon>
        <taxon>Alphaproteobacteria</taxon>
        <taxon>Hyphomicrobiales</taxon>
        <taxon>Hyphomicrobiaceae</taxon>
        <taxon>Methyloceanibacter</taxon>
    </lineage>
</organism>